<evidence type="ECO:0000256" key="5">
    <source>
        <dbReference type="ARBA" id="ARBA00022989"/>
    </source>
</evidence>
<evidence type="ECO:0000256" key="3">
    <source>
        <dbReference type="ARBA" id="ARBA00022679"/>
    </source>
</evidence>
<dbReference type="RefSeq" id="WP_425603829.1">
    <property type="nucleotide sequence ID" value="NZ_JAIKTS010000001.1"/>
</dbReference>
<sequence>MQAAWMALGLVSVFGIAFLATALARAYALRRRLLDQPGERRSHAVATARGGGIAIVVSQLLAYLGIGMAVPQAAPTLAVFSAGLVLVAGIGWWDDHRPLPAWPRLGVHVLAGALLGALVWYWTGDALKAGFIALLTVALINIWNFMDGIDGLAATQALLAALAYALWLSPPFALPALLLAAGVLGFLPFNFPRARIFMGDVGSGALGYLLAGLVALGIAEGRVAWALWLMPLTAFCIDAGGTLLSRMLNGERWMEAHTQHLYQLHVKRGLSHITLTCNYAVFSIVGITLACAFARLSPAWGTGAAVAWSTMGLGLWWVSRSSVR</sequence>
<accession>A0ABT0SFD5</accession>
<evidence type="ECO:0000313" key="9">
    <source>
        <dbReference type="Proteomes" id="UP001431235"/>
    </source>
</evidence>
<evidence type="ECO:0000256" key="1">
    <source>
        <dbReference type="ARBA" id="ARBA00004651"/>
    </source>
</evidence>
<dbReference type="EMBL" id="JAIKTS010000001">
    <property type="protein sequence ID" value="MCL7714030.1"/>
    <property type="molecule type" value="Genomic_DNA"/>
</dbReference>
<feature type="transmembrane region" description="Helical" evidence="7">
    <location>
        <begin position="105"/>
        <end position="122"/>
    </location>
</feature>
<keyword evidence="4 7" id="KW-0812">Transmembrane</keyword>
<feature type="transmembrane region" description="Helical" evidence="7">
    <location>
        <begin position="299"/>
        <end position="318"/>
    </location>
</feature>
<organism evidence="8 9">
    <name type="scientific">Stenotrophomonas mori</name>
    <dbReference type="NCBI Taxonomy" id="2871096"/>
    <lineage>
        <taxon>Bacteria</taxon>
        <taxon>Pseudomonadati</taxon>
        <taxon>Pseudomonadota</taxon>
        <taxon>Gammaproteobacteria</taxon>
        <taxon>Lysobacterales</taxon>
        <taxon>Lysobacteraceae</taxon>
        <taxon>Stenotrophomonas</taxon>
    </lineage>
</organism>
<feature type="transmembrane region" description="Helical" evidence="7">
    <location>
        <begin position="48"/>
        <end position="66"/>
    </location>
</feature>
<keyword evidence="5 7" id="KW-1133">Transmembrane helix</keyword>
<protein>
    <submittedName>
        <fullName evidence="8">Glycosyltransferase family 4 protein</fullName>
    </submittedName>
</protein>
<name>A0ABT0SFD5_9GAMM</name>
<keyword evidence="9" id="KW-1185">Reference proteome</keyword>
<comment type="caution">
    <text evidence="8">The sequence shown here is derived from an EMBL/GenBank/DDBJ whole genome shotgun (WGS) entry which is preliminary data.</text>
</comment>
<reference evidence="8 9" key="1">
    <citation type="submission" date="2021-08" db="EMBL/GenBank/DDBJ databases">
        <title>Novel members of of the genus Stenotrophomonas from differernt environment.</title>
        <authorList>
            <person name="Deng Y."/>
        </authorList>
    </citation>
    <scope>NUCLEOTIDE SEQUENCE [LARGE SCALE GENOMIC DNA]</scope>
    <source>
        <strain evidence="8 9">CPCC 101365</strain>
    </source>
</reference>
<dbReference type="InterPro" id="IPR000715">
    <property type="entry name" value="Glycosyl_transferase_4"/>
</dbReference>
<evidence type="ECO:0000313" key="8">
    <source>
        <dbReference type="EMBL" id="MCL7714030.1"/>
    </source>
</evidence>
<proteinExistence type="predicted"/>
<dbReference type="Pfam" id="PF00953">
    <property type="entry name" value="Glycos_transf_4"/>
    <property type="match status" value="1"/>
</dbReference>
<feature type="transmembrane region" description="Helical" evidence="7">
    <location>
        <begin position="269"/>
        <end position="293"/>
    </location>
</feature>
<gene>
    <name evidence="8" type="ORF">K5L01_05075</name>
</gene>
<feature type="transmembrane region" description="Helical" evidence="7">
    <location>
        <begin position="201"/>
        <end position="219"/>
    </location>
</feature>
<feature type="transmembrane region" description="Helical" evidence="7">
    <location>
        <begin position="166"/>
        <end position="189"/>
    </location>
</feature>
<keyword evidence="2" id="KW-1003">Cell membrane</keyword>
<keyword evidence="3" id="KW-0808">Transferase</keyword>
<dbReference type="CDD" id="cd06854">
    <property type="entry name" value="GT_WbpL_WbcO_like"/>
    <property type="match status" value="1"/>
</dbReference>
<comment type="subcellular location">
    <subcellularLocation>
        <location evidence="1">Cell membrane</location>
        <topology evidence="1">Multi-pass membrane protein</topology>
    </subcellularLocation>
</comment>
<feature type="transmembrane region" description="Helical" evidence="7">
    <location>
        <begin position="129"/>
        <end position="146"/>
    </location>
</feature>
<dbReference type="Proteomes" id="UP001431235">
    <property type="component" value="Unassembled WGS sequence"/>
</dbReference>
<feature type="transmembrane region" description="Helical" evidence="7">
    <location>
        <begin position="225"/>
        <end position="248"/>
    </location>
</feature>
<evidence type="ECO:0000256" key="7">
    <source>
        <dbReference type="SAM" id="Phobius"/>
    </source>
</evidence>
<evidence type="ECO:0000256" key="4">
    <source>
        <dbReference type="ARBA" id="ARBA00022692"/>
    </source>
</evidence>
<evidence type="ECO:0000256" key="2">
    <source>
        <dbReference type="ARBA" id="ARBA00022475"/>
    </source>
</evidence>
<dbReference type="PANTHER" id="PTHR22926">
    <property type="entry name" value="PHOSPHO-N-ACETYLMURAMOYL-PENTAPEPTIDE-TRANSFERASE"/>
    <property type="match status" value="1"/>
</dbReference>
<dbReference type="PANTHER" id="PTHR22926:SF3">
    <property type="entry name" value="UNDECAPRENYL-PHOSPHATE ALPHA-N-ACETYLGLUCOSAMINYL 1-PHOSPHATE TRANSFERASE"/>
    <property type="match status" value="1"/>
</dbReference>
<keyword evidence="6 7" id="KW-0472">Membrane</keyword>
<feature type="transmembrane region" description="Helical" evidence="7">
    <location>
        <begin position="73"/>
        <end position="93"/>
    </location>
</feature>
<evidence type="ECO:0000256" key="6">
    <source>
        <dbReference type="ARBA" id="ARBA00023136"/>
    </source>
</evidence>